<dbReference type="PANTHER" id="PTHR30189:SF1">
    <property type="entry name" value="LPS-ASSEMBLY PROTEIN LPTD"/>
    <property type="match status" value="1"/>
</dbReference>
<dbReference type="RefSeq" id="WP_380080151.1">
    <property type="nucleotide sequence ID" value="NZ_JBHSGO010000215.1"/>
</dbReference>
<keyword evidence="2" id="KW-0812">Transmembrane</keyword>
<protein>
    <submittedName>
        <fullName evidence="4">LPS assembly protein LptD</fullName>
    </submittedName>
</protein>
<dbReference type="Pfam" id="PF19838">
    <property type="entry name" value="LptD_2"/>
    <property type="match status" value="1"/>
</dbReference>
<dbReference type="Proteomes" id="UP001596020">
    <property type="component" value="Unassembled WGS sequence"/>
</dbReference>
<keyword evidence="2" id="KW-0472">Membrane</keyword>
<feature type="compositionally biased region" description="Acidic residues" evidence="1">
    <location>
        <begin position="810"/>
        <end position="820"/>
    </location>
</feature>
<organism evidence="4 5">
    <name type="scientific">Falsiporphyromonas endometrii</name>
    <dbReference type="NCBI Taxonomy" id="1387297"/>
    <lineage>
        <taxon>Bacteria</taxon>
        <taxon>Pseudomonadati</taxon>
        <taxon>Bacteroidota</taxon>
        <taxon>Bacteroidia</taxon>
        <taxon>Bacteroidales</taxon>
        <taxon>Porphyromonadaceae</taxon>
        <taxon>Falsiporphyromonas</taxon>
    </lineage>
</organism>
<evidence type="ECO:0000256" key="1">
    <source>
        <dbReference type="SAM" id="MobiDB-lite"/>
    </source>
</evidence>
<accession>A0ABV9KAT1</accession>
<comment type="caution">
    <text evidence="4">The sequence shown here is derived from an EMBL/GenBank/DDBJ whole genome shotgun (WGS) entry which is preliminary data.</text>
</comment>
<evidence type="ECO:0000256" key="2">
    <source>
        <dbReference type="SAM" id="Phobius"/>
    </source>
</evidence>
<dbReference type="PANTHER" id="PTHR30189">
    <property type="entry name" value="LPS-ASSEMBLY PROTEIN"/>
    <property type="match status" value="1"/>
</dbReference>
<proteinExistence type="predicted"/>
<dbReference type="InterPro" id="IPR050218">
    <property type="entry name" value="LptD"/>
</dbReference>
<reference evidence="5" key="1">
    <citation type="journal article" date="2019" name="Int. J. Syst. Evol. Microbiol.">
        <title>The Global Catalogue of Microorganisms (GCM) 10K type strain sequencing project: providing services to taxonomists for standard genome sequencing and annotation.</title>
        <authorList>
            <consortium name="The Broad Institute Genomics Platform"/>
            <consortium name="The Broad Institute Genome Sequencing Center for Infectious Disease"/>
            <person name="Wu L."/>
            <person name="Ma J."/>
        </authorList>
    </citation>
    <scope>NUCLEOTIDE SEQUENCE [LARGE SCALE GENOMIC DNA]</scope>
    <source>
        <strain evidence="5">CGMCC 4.7357</strain>
    </source>
</reference>
<keyword evidence="2" id="KW-1133">Transmembrane helix</keyword>
<gene>
    <name evidence="4" type="ORF">ACFO3G_09200</name>
</gene>
<feature type="compositionally biased region" description="Basic and acidic residues" evidence="1">
    <location>
        <begin position="821"/>
        <end position="835"/>
    </location>
</feature>
<dbReference type="InterPro" id="IPR045659">
    <property type="entry name" value="LptD_2"/>
</dbReference>
<evidence type="ECO:0000259" key="3">
    <source>
        <dbReference type="Pfam" id="PF19838"/>
    </source>
</evidence>
<feature type="region of interest" description="Disordered" evidence="1">
    <location>
        <begin position="795"/>
        <end position="835"/>
    </location>
</feature>
<feature type="domain" description="LPS-assembly protein LptD central" evidence="3">
    <location>
        <begin position="261"/>
        <end position="742"/>
    </location>
</feature>
<sequence>MIKINLRLTVHTLFGSRITKLGALIMLTLVCSLILTACVNRKLKNNNALKDNLPPKIESQDSSSILSKVDTAVINTVDSTSDKSIKNLSDSTSIVRKDSSKTLGPRMIEDPQFKEIIDYSAQDSMVLIKNKEAFFYGPSKVVYQDKEMGANFMKMDMDSSLVYARYTVDQNGDPENFPTFKDGGTEYQAKTMNYNFDTQKGYIEGVVTQQGEGYVTAAATKKMPDNIMYMCDGKYTTCDHVEHPHFYIALTKAKVRPNKNIVAGPAYLVIADVPIYLLGLPFGFFPFTNKNSSGIIPPSYGEESQRGFYLRNGGYYFAFNDYIDLTVTGDIYSKGSWALNTQSQYRKRYKFSGSIDAGYLVTVNGYTFEKDVYSKAKDFHINWTHTQDPKANPNSNFSAGVNFSTSTYDRNSINGIFGPGQSYAQNTKSSNINYRHTFAGTPWSISTSFNITQRTSDNTIAVTLPDMNIAMNSIYPFKRKKRVGAERWYEKIRLSYNGQLTNTITTKENKLFKSSLLKDWDNGMTHRIPIDATFTLFNYLNVTPSINYNERWYSKKENRAYNPSTNRIEVVDTSYGFYRTWDFSTAMSLSTTLYGFYKPWKFLFGDKVSVIRHRVSPSVSFSYSPDFSDPFFKAYKEITYKDKDGNIHHEKYSPFQNQRIGYPGMGKQANISYSFSNNIEAKVRSDQDSTGFKKISIIDDFTWSQSYNAAADSLKFSNINASLRLKLPGNFNLSLSGTFDPYVYKTYKGADGNKGYYKSNKLMLFAGKGIGSLISTGTSFSYTFSNDKFSEWFGKKDKSKGKKKNQKTESDEDTDTEDESTDKSESKSLGDLLGNKDKDTGDYDADGYLKNQFRWSLTFNYSVNYGRSDFNFDKERFNYKLTHNLSFNSSINPTKNWSINMNGNYNFDLKKITNLQFGITRDMHCWAITAGFIPIGFYKSYNIMISVKSSLLQDLKWQETSAPKYGNDWY</sequence>
<keyword evidence="5" id="KW-1185">Reference proteome</keyword>
<evidence type="ECO:0000313" key="5">
    <source>
        <dbReference type="Proteomes" id="UP001596020"/>
    </source>
</evidence>
<dbReference type="EMBL" id="JBHSGO010000215">
    <property type="protein sequence ID" value="MFC4666766.1"/>
    <property type="molecule type" value="Genomic_DNA"/>
</dbReference>
<evidence type="ECO:0000313" key="4">
    <source>
        <dbReference type="EMBL" id="MFC4666766.1"/>
    </source>
</evidence>
<feature type="transmembrane region" description="Helical" evidence="2">
    <location>
        <begin position="21"/>
        <end position="37"/>
    </location>
</feature>
<name>A0ABV9KAT1_9PORP</name>